<sequence length="68" mass="7934">MDALDPTEINRKLNELKQEHRQLDQDIAQRLASIQADELTVKRLKKRKLWLKDCIARLESALIPDEPA</sequence>
<dbReference type="InterPro" id="IPR007420">
    <property type="entry name" value="DUF465"/>
</dbReference>
<dbReference type="Pfam" id="PF04325">
    <property type="entry name" value="DUF465"/>
    <property type="match status" value="1"/>
</dbReference>
<gene>
    <name evidence="1" type="ORF">ABB29_13240</name>
</gene>
<proteinExistence type="predicted"/>
<evidence type="ECO:0008006" key="3">
    <source>
        <dbReference type="Google" id="ProtNLM"/>
    </source>
</evidence>
<dbReference type="EMBL" id="LDJL01000015">
    <property type="protein sequence ID" value="KRG68391.1"/>
    <property type="molecule type" value="Genomic_DNA"/>
</dbReference>
<organism evidence="1 2">
    <name type="scientific">Pseudoxanthomonas dokdonensis</name>
    <dbReference type="NCBI Taxonomy" id="344882"/>
    <lineage>
        <taxon>Bacteria</taxon>
        <taxon>Pseudomonadati</taxon>
        <taxon>Pseudomonadota</taxon>
        <taxon>Gammaproteobacteria</taxon>
        <taxon>Lysobacterales</taxon>
        <taxon>Lysobacteraceae</taxon>
        <taxon>Pseudoxanthomonas</taxon>
    </lineage>
</organism>
<dbReference type="InterPro" id="IPR038444">
    <property type="entry name" value="DUF465_sf"/>
</dbReference>
<name>A0A0R0CQW0_9GAMM</name>
<keyword evidence="2" id="KW-1185">Reference proteome</keyword>
<dbReference type="PATRIC" id="fig|344882.3.peg.1028"/>
<dbReference type="AlphaFoldDB" id="A0A0R0CQW0"/>
<reference evidence="1 2" key="1">
    <citation type="submission" date="2015-05" db="EMBL/GenBank/DDBJ databases">
        <title>Genome sequencing and analysis of members of genus Stenotrophomonas.</title>
        <authorList>
            <person name="Patil P.P."/>
            <person name="Midha S."/>
            <person name="Patil P.B."/>
        </authorList>
    </citation>
    <scope>NUCLEOTIDE SEQUENCE [LARGE SCALE GENOMIC DNA]</scope>
    <source>
        <strain evidence="1 2">DSM 21858</strain>
    </source>
</reference>
<dbReference type="STRING" id="344882.ABB29_13240"/>
<protein>
    <recommendedName>
        <fullName evidence="3">DUF465 domain-containing protein</fullName>
    </recommendedName>
</protein>
<evidence type="ECO:0000313" key="1">
    <source>
        <dbReference type="EMBL" id="KRG68391.1"/>
    </source>
</evidence>
<accession>A0A0R0CQW0</accession>
<dbReference type="Proteomes" id="UP000052052">
    <property type="component" value="Unassembled WGS sequence"/>
</dbReference>
<evidence type="ECO:0000313" key="2">
    <source>
        <dbReference type="Proteomes" id="UP000052052"/>
    </source>
</evidence>
<dbReference type="Gene3D" id="6.10.280.50">
    <property type="match status" value="1"/>
</dbReference>
<comment type="caution">
    <text evidence="1">The sequence shown here is derived from an EMBL/GenBank/DDBJ whole genome shotgun (WGS) entry which is preliminary data.</text>
</comment>